<sequence length="801" mass="90904">MKLRKRINLILLPAIAVVFFTFSFFFYQSVKYNLINATLSAFSHQFERIASNGVAKVIAVENMINYQLQSKEAADLFERAKNDDTDIRVSAQFLDRFIKSSESEYIQDIAIFDLSKRPISYVDFDDPFTDATVTESSDFLINKINNAIASKSRKRIFANYYQIVSTDSKPYQLQLYRVFSPYLLVSEPLYNYTDDLVVVQTRLKPDYFRNIFNQDVSQYQDYLTIEMFTHPLTEKRLNNRIVVEHVEGDDSYHFAITVFNGLVNVSLSKQFFAKQLTELKIQIGLAALALSLFCYLILHLLIYKQIIRPITELALGINAIQRGDSEALIPLDTDDEVAELNNSYLALIERIQQLANNDELTGLANRAHFNRVLDKKMHSSKAEIGTLGLLFIDLDNFKYVNDNFGHEAGDRVLVTFANRLTNSLRKTNRAKNKFQRQCVARLGGDEFVVLLEGLPVVDDLKVIAKRIIALFEDGFEVDGKTYDVHASIGIAFQQGNKCKADAFLQQADSAMYAAKNGGKNNYCIYDDSLDNQLKEQKYIESEIVKALRENSFYLVFLPSYETATLAVKGFEVLLRAPELNKKGIGPDKFIAIAEQSDLITKIDLWVIAEALTKLATLRRLQEFDGTLAINISSRELFNDSFVAEVSALMLQHKIPPYKVIFEISEASLLVENNKVLINLTRLKALGIKIAIDDFGVNYSAFSHLNHYPLDSLKIDRSFLLQMQGVQVGNKPLIDIIYDLANIHGLDVAIEGVQSEKELDHVKKLGCNTVQGFYLSKPLEWHQAQALVNKTNVSYFPSNKTS</sequence>
<dbReference type="Pfam" id="PF00672">
    <property type="entry name" value="HAMP"/>
    <property type="match status" value="1"/>
</dbReference>
<dbReference type="EMBL" id="CP050313">
    <property type="protein sequence ID" value="QIR16015.1"/>
    <property type="molecule type" value="Genomic_DNA"/>
</dbReference>
<feature type="domain" description="GGDEF" evidence="4">
    <location>
        <begin position="385"/>
        <end position="527"/>
    </location>
</feature>
<dbReference type="GO" id="GO:0007165">
    <property type="term" value="P:signal transduction"/>
    <property type="evidence" value="ECO:0007669"/>
    <property type="project" value="InterPro"/>
</dbReference>
<dbReference type="InterPro" id="IPR052155">
    <property type="entry name" value="Biofilm_reg_signaling"/>
</dbReference>
<feature type="transmembrane region" description="Helical" evidence="1">
    <location>
        <begin position="283"/>
        <end position="303"/>
    </location>
</feature>
<organism evidence="5 6">
    <name type="scientific">Shewanella aestuarii</name>
    <dbReference type="NCBI Taxonomy" id="1028752"/>
    <lineage>
        <taxon>Bacteria</taxon>
        <taxon>Pseudomonadati</taxon>
        <taxon>Pseudomonadota</taxon>
        <taxon>Gammaproteobacteria</taxon>
        <taxon>Alteromonadales</taxon>
        <taxon>Shewanellaceae</taxon>
        <taxon>Shewanella</taxon>
    </lineage>
</organism>
<dbReference type="PANTHER" id="PTHR44757">
    <property type="entry name" value="DIGUANYLATE CYCLASE DGCP"/>
    <property type="match status" value="1"/>
</dbReference>
<feature type="transmembrane region" description="Helical" evidence="1">
    <location>
        <begin position="7"/>
        <end position="27"/>
    </location>
</feature>
<dbReference type="Proteomes" id="UP000502608">
    <property type="component" value="Chromosome"/>
</dbReference>
<dbReference type="PANTHER" id="PTHR44757:SF2">
    <property type="entry name" value="BIOFILM ARCHITECTURE MAINTENANCE PROTEIN MBAA"/>
    <property type="match status" value="1"/>
</dbReference>
<dbReference type="Gene3D" id="6.10.340.10">
    <property type="match status" value="1"/>
</dbReference>
<keyword evidence="1" id="KW-1133">Transmembrane helix</keyword>
<dbReference type="Gene3D" id="3.20.20.450">
    <property type="entry name" value="EAL domain"/>
    <property type="match status" value="1"/>
</dbReference>
<feature type="domain" description="HAMP" evidence="3">
    <location>
        <begin position="304"/>
        <end position="356"/>
    </location>
</feature>
<accession>A0A6G9QPM3</accession>
<evidence type="ECO:0000313" key="5">
    <source>
        <dbReference type="EMBL" id="QIR16015.1"/>
    </source>
</evidence>
<evidence type="ECO:0000259" key="2">
    <source>
        <dbReference type="PROSITE" id="PS50883"/>
    </source>
</evidence>
<dbReference type="KEGG" id="saes:HBH39_17340"/>
<dbReference type="Gene3D" id="3.30.70.270">
    <property type="match status" value="1"/>
</dbReference>
<dbReference type="RefSeq" id="WP_167679869.1">
    <property type="nucleotide sequence ID" value="NZ_CP050313.1"/>
</dbReference>
<dbReference type="InterPro" id="IPR000160">
    <property type="entry name" value="GGDEF_dom"/>
</dbReference>
<keyword evidence="1" id="KW-0812">Transmembrane</keyword>
<dbReference type="InterPro" id="IPR003660">
    <property type="entry name" value="HAMP_dom"/>
</dbReference>
<keyword evidence="6" id="KW-1185">Reference proteome</keyword>
<name>A0A6G9QPM3_9GAMM</name>
<dbReference type="AlphaFoldDB" id="A0A6G9QPM3"/>
<reference evidence="5 6" key="1">
    <citation type="submission" date="2020-03" db="EMBL/GenBank/DDBJ databases">
        <title>Complete genome sequence of Shewanella sp.</title>
        <authorList>
            <person name="Kim Y.-S."/>
            <person name="Kim S.-J."/>
            <person name="Jung H.-K."/>
            <person name="Kim K.-H."/>
        </authorList>
    </citation>
    <scope>NUCLEOTIDE SEQUENCE [LARGE SCALE GENOMIC DNA]</scope>
    <source>
        <strain evidence="5 6">PN3F2</strain>
    </source>
</reference>
<dbReference type="SMART" id="SM00052">
    <property type="entry name" value="EAL"/>
    <property type="match status" value="1"/>
</dbReference>
<evidence type="ECO:0000259" key="4">
    <source>
        <dbReference type="PROSITE" id="PS50887"/>
    </source>
</evidence>
<dbReference type="GO" id="GO:0016020">
    <property type="term" value="C:membrane"/>
    <property type="evidence" value="ECO:0007669"/>
    <property type="project" value="InterPro"/>
</dbReference>
<dbReference type="SUPFAM" id="SSF141868">
    <property type="entry name" value="EAL domain-like"/>
    <property type="match status" value="1"/>
</dbReference>
<dbReference type="Pfam" id="PF00563">
    <property type="entry name" value="EAL"/>
    <property type="match status" value="1"/>
</dbReference>
<dbReference type="CDD" id="cd01948">
    <property type="entry name" value="EAL"/>
    <property type="match status" value="1"/>
</dbReference>
<dbReference type="CDD" id="cd01949">
    <property type="entry name" value="GGDEF"/>
    <property type="match status" value="1"/>
</dbReference>
<dbReference type="PROSITE" id="PS50885">
    <property type="entry name" value="HAMP"/>
    <property type="match status" value="1"/>
</dbReference>
<dbReference type="NCBIfam" id="TIGR00254">
    <property type="entry name" value="GGDEF"/>
    <property type="match status" value="1"/>
</dbReference>
<keyword evidence="1" id="KW-0472">Membrane</keyword>
<protein>
    <submittedName>
        <fullName evidence="5">EAL domain-containing protein</fullName>
    </submittedName>
</protein>
<evidence type="ECO:0000313" key="6">
    <source>
        <dbReference type="Proteomes" id="UP000502608"/>
    </source>
</evidence>
<dbReference type="PROSITE" id="PS50883">
    <property type="entry name" value="EAL"/>
    <property type="match status" value="1"/>
</dbReference>
<dbReference type="SMART" id="SM00267">
    <property type="entry name" value="GGDEF"/>
    <property type="match status" value="1"/>
</dbReference>
<feature type="domain" description="EAL" evidence="2">
    <location>
        <begin position="536"/>
        <end position="791"/>
    </location>
</feature>
<dbReference type="PROSITE" id="PS50887">
    <property type="entry name" value="GGDEF"/>
    <property type="match status" value="1"/>
</dbReference>
<proteinExistence type="predicted"/>
<dbReference type="InterPro" id="IPR029787">
    <property type="entry name" value="Nucleotide_cyclase"/>
</dbReference>
<dbReference type="SUPFAM" id="SSF55073">
    <property type="entry name" value="Nucleotide cyclase"/>
    <property type="match status" value="1"/>
</dbReference>
<gene>
    <name evidence="5" type="ORF">HBH39_17340</name>
</gene>
<dbReference type="CDD" id="cd06225">
    <property type="entry name" value="HAMP"/>
    <property type="match status" value="1"/>
</dbReference>
<dbReference type="Pfam" id="PF00990">
    <property type="entry name" value="GGDEF"/>
    <property type="match status" value="1"/>
</dbReference>
<evidence type="ECO:0000259" key="3">
    <source>
        <dbReference type="PROSITE" id="PS50885"/>
    </source>
</evidence>
<dbReference type="SMART" id="SM00304">
    <property type="entry name" value="HAMP"/>
    <property type="match status" value="1"/>
</dbReference>
<dbReference type="InterPro" id="IPR043128">
    <property type="entry name" value="Rev_trsase/Diguanyl_cyclase"/>
</dbReference>
<dbReference type="InterPro" id="IPR035919">
    <property type="entry name" value="EAL_sf"/>
</dbReference>
<evidence type="ECO:0000256" key="1">
    <source>
        <dbReference type="SAM" id="Phobius"/>
    </source>
</evidence>
<dbReference type="InterPro" id="IPR001633">
    <property type="entry name" value="EAL_dom"/>
</dbReference>